<gene>
    <name evidence="1" type="ORF">F7Q92_10545</name>
</gene>
<evidence type="ECO:0000313" key="1">
    <source>
        <dbReference type="EMBL" id="KAB0582488.1"/>
    </source>
</evidence>
<name>A0A643FBS8_IDEDE</name>
<dbReference type="AlphaFoldDB" id="A0A643FBS8"/>
<dbReference type="EMBL" id="VZPB01000021">
    <property type="protein sequence ID" value="KAB0582488.1"/>
    <property type="molecule type" value="Genomic_DNA"/>
</dbReference>
<reference evidence="1 2" key="1">
    <citation type="submission" date="2019-09" db="EMBL/GenBank/DDBJ databases">
        <title>Draft genome sequences of 48 bacterial type strains from the CCUG.</title>
        <authorList>
            <person name="Tunovic T."/>
            <person name="Pineiro-Iglesias B."/>
            <person name="Unosson C."/>
            <person name="Inganas E."/>
            <person name="Ohlen M."/>
            <person name="Cardew S."/>
            <person name="Jensie-Markopoulos S."/>
            <person name="Salva-Serra F."/>
            <person name="Jaen-Luchoro D."/>
            <person name="Karlsson R."/>
            <person name="Svensson-Stadler L."/>
            <person name="Chun J."/>
            <person name="Moore E."/>
        </authorList>
    </citation>
    <scope>NUCLEOTIDE SEQUENCE [LARGE SCALE GENOMIC DNA]</scope>
    <source>
        <strain evidence="1 2">CCUG 30977</strain>
    </source>
</reference>
<protein>
    <submittedName>
        <fullName evidence="1">Uncharacterized protein</fullName>
    </submittedName>
</protein>
<organism evidence="1 2">
    <name type="scientific">Ideonella dechloratans</name>
    <dbReference type="NCBI Taxonomy" id="36863"/>
    <lineage>
        <taxon>Bacteria</taxon>
        <taxon>Pseudomonadati</taxon>
        <taxon>Pseudomonadota</taxon>
        <taxon>Betaproteobacteria</taxon>
        <taxon>Burkholderiales</taxon>
        <taxon>Sphaerotilaceae</taxon>
        <taxon>Ideonella</taxon>
    </lineage>
</organism>
<dbReference type="RefSeq" id="WP_151124108.1">
    <property type="nucleotide sequence ID" value="NZ_CP088081.1"/>
</dbReference>
<evidence type="ECO:0000313" key="2">
    <source>
        <dbReference type="Proteomes" id="UP000430120"/>
    </source>
</evidence>
<accession>A0A643FBS8</accession>
<sequence>MNAPLAPSRVHGVDLSCLIDAWLAALWRQRPGHVIVLAHAQRRWWPLLERAATVVWLHPGDDPRRDFHALPGCRPTPRPRLTVSEPAQAQDANELLSRAALRVGGVTDDARAVAAWLAPAAWRDGPGETLLWGRAQAAGWSACAQTIERLGLQPLPAPSGWQCLASAGLRQTAQEAAAWTGQGSSAWAVTGPLRAPLRLLQTGEPIWRLQLPGSEAQVASSELAQQRTMVWGRALTDRRGNFSLIRPWEGPLCWRALLPNVRVRLAELPLYLQGGGLRLARANWRGQALRLQADLPALPEDQPAFFHGNVPAWALPKEDFCELSTLAWEWPA</sequence>
<dbReference type="Proteomes" id="UP000430120">
    <property type="component" value="Unassembled WGS sequence"/>
</dbReference>
<keyword evidence="2" id="KW-1185">Reference proteome</keyword>
<proteinExistence type="predicted"/>
<comment type="caution">
    <text evidence="1">The sequence shown here is derived from an EMBL/GenBank/DDBJ whole genome shotgun (WGS) entry which is preliminary data.</text>
</comment>